<dbReference type="InterPro" id="IPR001638">
    <property type="entry name" value="Solute-binding_3/MltF_N"/>
</dbReference>
<protein>
    <submittedName>
        <fullName evidence="5">ABC transporter substrate-binding protein</fullName>
    </submittedName>
</protein>
<keyword evidence="6" id="KW-1185">Reference proteome</keyword>
<comment type="caution">
    <text evidence="5">The sequence shown here is derived from an EMBL/GenBank/DDBJ whole genome shotgun (WGS) entry which is preliminary data.</text>
</comment>
<dbReference type="RefSeq" id="WP_188568248.1">
    <property type="nucleotide sequence ID" value="NZ_BMED01000005.1"/>
</dbReference>
<comment type="similarity">
    <text evidence="2">Belongs to the bacterial solute-binding protein SsuA/TauA family.</text>
</comment>
<evidence type="ECO:0000256" key="2">
    <source>
        <dbReference type="ARBA" id="ARBA00010742"/>
    </source>
</evidence>
<dbReference type="EMBL" id="BMED01000005">
    <property type="protein sequence ID" value="GGC91649.1"/>
    <property type="molecule type" value="Genomic_DNA"/>
</dbReference>
<accession>A0A916UWC6</accession>
<organism evidence="5 6">
    <name type="scientific">Undibacterium terreum</name>
    <dbReference type="NCBI Taxonomy" id="1224302"/>
    <lineage>
        <taxon>Bacteria</taxon>
        <taxon>Pseudomonadati</taxon>
        <taxon>Pseudomonadota</taxon>
        <taxon>Betaproteobacteria</taxon>
        <taxon>Burkholderiales</taxon>
        <taxon>Oxalobacteraceae</taxon>
        <taxon>Undibacterium</taxon>
    </lineage>
</organism>
<dbReference type="AlphaFoldDB" id="A0A916UWC6"/>
<dbReference type="GO" id="GO:0042597">
    <property type="term" value="C:periplasmic space"/>
    <property type="evidence" value="ECO:0007669"/>
    <property type="project" value="UniProtKB-SubCell"/>
</dbReference>
<evidence type="ECO:0000313" key="5">
    <source>
        <dbReference type="EMBL" id="GGC91649.1"/>
    </source>
</evidence>
<dbReference type="InterPro" id="IPR015168">
    <property type="entry name" value="SsuA/THI5"/>
</dbReference>
<gene>
    <name evidence="5" type="ORF">GCM10011396_43670</name>
</gene>
<evidence type="ECO:0000256" key="1">
    <source>
        <dbReference type="ARBA" id="ARBA00004418"/>
    </source>
</evidence>
<dbReference type="PANTHER" id="PTHR30024">
    <property type="entry name" value="ALIPHATIC SULFONATES-BINDING PROTEIN-RELATED"/>
    <property type="match status" value="1"/>
</dbReference>
<sequence>MNKSFLKQFAIALVLFLLGYFTTQVLFAQTLEKPKVSIAVGGKNLFYYLPLTVAEQLGYFKDEGLQVEISDFAGGAKALQAMVGGSADVVSGAYEHTINMQAKGQPITAFVLQGRAPQIVMLASNKTLPNYKSVADLKGKKIGVTAPGSSTNMMANFVLARAGLKPADVSFIGVGAAAGALSAMRSGQIDAMANLDPVITMLEQKNEVKVIADTRTLKDTNNIFGGLMPAATLYAPEAFIKKNPNTTQALTNAMVRALKWLQKAGPSDIVKVVPESYLLGDRALYLEAFMKVREALSPDGTIPDSGAKTMLKALQTFEPDLAGKNIDLNRTYTNAFVVKANQKYK</sequence>
<comment type="subcellular location">
    <subcellularLocation>
        <location evidence="1">Periplasm</location>
    </subcellularLocation>
</comment>
<evidence type="ECO:0000313" key="6">
    <source>
        <dbReference type="Proteomes" id="UP000637423"/>
    </source>
</evidence>
<keyword evidence="3" id="KW-0732">Signal</keyword>
<reference evidence="5" key="1">
    <citation type="journal article" date="2014" name="Int. J. Syst. Evol. Microbiol.">
        <title>Complete genome sequence of Corynebacterium casei LMG S-19264T (=DSM 44701T), isolated from a smear-ripened cheese.</title>
        <authorList>
            <consortium name="US DOE Joint Genome Institute (JGI-PGF)"/>
            <person name="Walter F."/>
            <person name="Albersmeier A."/>
            <person name="Kalinowski J."/>
            <person name="Ruckert C."/>
        </authorList>
    </citation>
    <scope>NUCLEOTIDE SEQUENCE</scope>
    <source>
        <strain evidence="5">CGMCC 1.10998</strain>
    </source>
</reference>
<feature type="domain" description="Solute-binding protein family 3/N-terminal" evidence="4">
    <location>
        <begin position="35"/>
        <end position="268"/>
    </location>
</feature>
<dbReference type="PANTHER" id="PTHR30024:SF47">
    <property type="entry name" value="TAURINE-BINDING PERIPLASMIC PROTEIN"/>
    <property type="match status" value="1"/>
</dbReference>
<dbReference type="Pfam" id="PF09084">
    <property type="entry name" value="NMT1"/>
    <property type="match status" value="1"/>
</dbReference>
<evidence type="ECO:0000259" key="4">
    <source>
        <dbReference type="SMART" id="SM00062"/>
    </source>
</evidence>
<name>A0A916UWC6_9BURK</name>
<dbReference type="SMART" id="SM00062">
    <property type="entry name" value="PBPb"/>
    <property type="match status" value="1"/>
</dbReference>
<evidence type="ECO:0000256" key="3">
    <source>
        <dbReference type="ARBA" id="ARBA00022729"/>
    </source>
</evidence>
<dbReference type="GO" id="GO:0042918">
    <property type="term" value="P:alkanesulfonate transmembrane transport"/>
    <property type="evidence" value="ECO:0007669"/>
    <property type="project" value="TreeGrafter"/>
</dbReference>
<proteinExistence type="inferred from homology"/>
<dbReference type="SUPFAM" id="SSF53850">
    <property type="entry name" value="Periplasmic binding protein-like II"/>
    <property type="match status" value="1"/>
</dbReference>
<reference evidence="5" key="2">
    <citation type="submission" date="2020-09" db="EMBL/GenBank/DDBJ databases">
        <authorList>
            <person name="Sun Q."/>
            <person name="Zhou Y."/>
        </authorList>
    </citation>
    <scope>NUCLEOTIDE SEQUENCE</scope>
    <source>
        <strain evidence="5">CGMCC 1.10998</strain>
    </source>
</reference>
<dbReference type="Gene3D" id="3.40.190.10">
    <property type="entry name" value="Periplasmic binding protein-like II"/>
    <property type="match status" value="2"/>
</dbReference>
<dbReference type="Proteomes" id="UP000637423">
    <property type="component" value="Unassembled WGS sequence"/>
</dbReference>